<dbReference type="WBParaSite" id="MhA1_Contig379.frz3.gene6">
    <property type="protein sequence ID" value="MhA1_Contig379.frz3.gene6"/>
    <property type="gene ID" value="MhA1_Contig379.frz3.gene6"/>
</dbReference>
<organism evidence="1 2">
    <name type="scientific">Meloidogyne hapla</name>
    <name type="common">Root-knot nematode worm</name>
    <dbReference type="NCBI Taxonomy" id="6305"/>
    <lineage>
        <taxon>Eukaryota</taxon>
        <taxon>Metazoa</taxon>
        <taxon>Ecdysozoa</taxon>
        <taxon>Nematoda</taxon>
        <taxon>Chromadorea</taxon>
        <taxon>Rhabditida</taxon>
        <taxon>Tylenchina</taxon>
        <taxon>Tylenchomorpha</taxon>
        <taxon>Tylenchoidea</taxon>
        <taxon>Meloidogynidae</taxon>
        <taxon>Meloidogyninae</taxon>
        <taxon>Meloidogyne</taxon>
    </lineage>
</organism>
<dbReference type="AlphaFoldDB" id="A0A1I8BNP5"/>
<dbReference type="Proteomes" id="UP000095281">
    <property type="component" value="Unplaced"/>
</dbReference>
<evidence type="ECO:0000313" key="2">
    <source>
        <dbReference type="WBParaSite" id="MhA1_Contig379.frz3.gene6"/>
    </source>
</evidence>
<protein>
    <submittedName>
        <fullName evidence="2">Ubiquitin-like domain-containing protein</fullName>
    </submittedName>
</protein>
<sequence length="103" mass="12568">MWFQFFVNIKQTNKERCVFKLFRETNNKEKELLKHLRFTTIIFIKKDDEINLENGQMIFNYDEDTDDDIQDDMMFLGKISPLMNYGSYKFYIDEEDGNIKEKI</sequence>
<proteinExistence type="predicted"/>
<name>A0A1I8BNP5_MELHA</name>
<keyword evidence="1" id="KW-1185">Reference proteome</keyword>
<accession>A0A1I8BNP5</accession>
<evidence type="ECO:0000313" key="1">
    <source>
        <dbReference type="Proteomes" id="UP000095281"/>
    </source>
</evidence>
<reference evidence="2" key="1">
    <citation type="submission" date="2016-11" db="UniProtKB">
        <authorList>
            <consortium name="WormBaseParasite"/>
        </authorList>
    </citation>
    <scope>IDENTIFICATION</scope>
</reference>